<dbReference type="AlphaFoldDB" id="A0A0V1GS01"/>
<evidence type="ECO:0000313" key="3">
    <source>
        <dbReference type="Proteomes" id="UP000055024"/>
    </source>
</evidence>
<protein>
    <submittedName>
        <fullName evidence="2">Uncharacterized protein</fullName>
    </submittedName>
</protein>
<gene>
    <name evidence="2" type="ORF">T11_310</name>
</gene>
<feature type="region of interest" description="Disordered" evidence="1">
    <location>
        <begin position="1"/>
        <end position="26"/>
    </location>
</feature>
<organism evidence="2 3">
    <name type="scientific">Trichinella zimbabwensis</name>
    <dbReference type="NCBI Taxonomy" id="268475"/>
    <lineage>
        <taxon>Eukaryota</taxon>
        <taxon>Metazoa</taxon>
        <taxon>Ecdysozoa</taxon>
        <taxon>Nematoda</taxon>
        <taxon>Enoplea</taxon>
        <taxon>Dorylaimia</taxon>
        <taxon>Trichinellida</taxon>
        <taxon>Trichinellidae</taxon>
        <taxon>Trichinella</taxon>
    </lineage>
</organism>
<accession>A0A0V1GS01</accession>
<evidence type="ECO:0000256" key="1">
    <source>
        <dbReference type="SAM" id="MobiDB-lite"/>
    </source>
</evidence>
<name>A0A0V1GS01_9BILA</name>
<reference evidence="2 3" key="1">
    <citation type="submission" date="2015-01" db="EMBL/GenBank/DDBJ databases">
        <title>Evolution of Trichinella species and genotypes.</title>
        <authorList>
            <person name="Korhonen P.K."/>
            <person name="Edoardo P."/>
            <person name="Giuseppe L.R."/>
            <person name="Gasser R.B."/>
        </authorList>
    </citation>
    <scope>NUCLEOTIDE SEQUENCE [LARGE SCALE GENOMIC DNA]</scope>
    <source>
        <strain evidence="2">ISS1029</strain>
    </source>
</reference>
<dbReference type="EMBL" id="JYDP01000336">
    <property type="protein sequence ID" value="KRZ01110.1"/>
    <property type="molecule type" value="Genomic_DNA"/>
</dbReference>
<proteinExistence type="predicted"/>
<sequence>MRLKETEKEGWEGGLGREERREENLEEYEEKKTEFRKVYEFLNSKEFSVHGDIAL</sequence>
<keyword evidence="3" id="KW-1185">Reference proteome</keyword>
<comment type="caution">
    <text evidence="2">The sequence shown here is derived from an EMBL/GenBank/DDBJ whole genome shotgun (WGS) entry which is preliminary data.</text>
</comment>
<dbReference type="Proteomes" id="UP000055024">
    <property type="component" value="Unassembled WGS sequence"/>
</dbReference>
<evidence type="ECO:0000313" key="2">
    <source>
        <dbReference type="EMBL" id="KRZ01110.1"/>
    </source>
</evidence>